<proteinExistence type="predicted"/>
<sequence length="231" mass="25821">MNHEVQIAQIATYPNAPVLSISKSPPPSTLGVALIDGKIHIRTPRLFIRAAETEDLDGLHECMSDENSMRYWSCAPYTNLSQTTDFLDQMIVGKFNGHLDFSVCLLPVSNSPDSDSTTSPTFIGKAGLYNGHEIGFIFNKKYWGKGYAFEALDAILNHYWNRRLNSLSDILSEPQPVEADVDPRNDASLKLLRKLGFVKTGYAKNTFQTHLGWCDSVYLKMERPADTQATT</sequence>
<evidence type="ECO:0000313" key="2">
    <source>
        <dbReference type="EMBL" id="KAF9531383.1"/>
    </source>
</evidence>
<organism evidence="2 3">
    <name type="scientific">Crepidotus variabilis</name>
    <dbReference type="NCBI Taxonomy" id="179855"/>
    <lineage>
        <taxon>Eukaryota</taxon>
        <taxon>Fungi</taxon>
        <taxon>Dikarya</taxon>
        <taxon>Basidiomycota</taxon>
        <taxon>Agaricomycotina</taxon>
        <taxon>Agaricomycetes</taxon>
        <taxon>Agaricomycetidae</taxon>
        <taxon>Agaricales</taxon>
        <taxon>Agaricineae</taxon>
        <taxon>Crepidotaceae</taxon>
        <taxon>Crepidotus</taxon>
    </lineage>
</organism>
<protein>
    <submittedName>
        <fullName evidence="2">Acyl-CoA N-acyltransferase</fullName>
    </submittedName>
</protein>
<dbReference type="InterPro" id="IPR016181">
    <property type="entry name" value="Acyl_CoA_acyltransferase"/>
</dbReference>
<dbReference type="InterPro" id="IPR000182">
    <property type="entry name" value="GNAT_dom"/>
</dbReference>
<dbReference type="SUPFAM" id="SSF55729">
    <property type="entry name" value="Acyl-CoA N-acyltransferases (Nat)"/>
    <property type="match status" value="1"/>
</dbReference>
<accession>A0A9P6EKD8</accession>
<dbReference type="PANTHER" id="PTHR43792">
    <property type="entry name" value="GNAT FAMILY, PUTATIVE (AFU_ORTHOLOGUE AFUA_3G00765)-RELATED-RELATED"/>
    <property type="match status" value="1"/>
</dbReference>
<name>A0A9P6EKD8_9AGAR</name>
<dbReference type="GO" id="GO:0016747">
    <property type="term" value="F:acyltransferase activity, transferring groups other than amino-acyl groups"/>
    <property type="evidence" value="ECO:0007669"/>
    <property type="project" value="InterPro"/>
</dbReference>
<dbReference type="EMBL" id="MU157835">
    <property type="protein sequence ID" value="KAF9531383.1"/>
    <property type="molecule type" value="Genomic_DNA"/>
</dbReference>
<evidence type="ECO:0000259" key="1">
    <source>
        <dbReference type="PROSITE" id="PS51186"/>
    </source>
</evidence>
<dbReference type="Pfam" id="PF13302">
    <property type="entry name" value="Acetyltransf_3"/>
    <property type="match status" value="1"/>
</dbReference>
<dbReference type="OrthoDB" id="630895at2759"/>
<dbReference type="Proteomes" id="UP000807306">
    <property type="component" value="Unassembled WGS sequence"/>
</dbReference>
<evidence type="ECO:0000313" key="3">
    <source>
        <dbReference type="Proteomes" id="UP000807306"/>
    </source>
</evidence>
<reference evidence="2" key="1">
    <citation type="submission" date="2020-11" db="EMBL/GenBank/DDBJ databases">
        <authorList>
            <consortium name="DOE Joint Genome Institute"/>
            <person name="Ahrendt S."/>
            <person name="Riley R."/>
            <person name="Andreopoulos W."/>
            <person name="Labutti K."/>
            <person name="Pangilinan J."/>
            <person name="Ruiz-Duenas F.J."/>
            <person name="Barrasa J.M."/>
            <person name="Sanchez-Garcia M."/>
            <person name="Camarero S."/>
            <person name="Miyauchi S."/>
            <person name="Serrano A."/>
            <person name="Linde D."/>
            <person name="Babiker R."/>
            <person name="Drula E."/>
            <person name="Ayuso-Fernandez I."/>
            <person name="Pacheco R."/>
            <person name="Padilla G."/>
            <person name="Ferreira P."/>
            <person name="Barriuso J."/>
            <person name="Kellner H."/>
            <person name="Castanera R."/>
            <person name="Alfaro M."/>
            <person name="Ramirez L."/>
            <person name="Pisabarro A.G."/>
            <person name="Kuo A."/>
            <person name="Tritt A."/>
            <person name="Lipzen A."/>
            <person name="He G."/>
            <person name="Yan M."/>
            <person name="Ng V."/>
            <person name="Cullen D."/>
            <person name="Martin F."/>
            <person name="Rosso M.-N."/>
            <person name="Henrissat B."/>
            <person name="Hibbett D."/>
            <person name="Martinez A.T."/>
            <person name="Grigoriev I.V."/>
        </authorList>
    </citation>
    <scope>NUCLEOTIDE SEQUENCE</scope>
    <source>
        <strain evidence="2">CBS 506.95</strain>
    </source>
</reference>
<dbReference type="AlphaFoldDB" id="A0A9P6EKD8"/>
<dbReference type="PANTHER" id="PTHR43792:SF1">
    <property type="entry name" value="N-ACETYLTRANSFERASE DOMAIN-CONTAINING PROTEIN"/>
    <property type="match status" value="1"/>
</dbReference>
<dbReference type="PROSITE" id="PS51186">
    <property type="entry name" value="GNAT"/>
    <property type="match status" value="1"/>
</dbReference>
<dbReference type="InterPro" id="IPR051531">
    <property type="entry name" value="N-acetyltransferase"/>
</dbReference>
<gene>
    <name evidence="2" type="ORF">CPB83DRAFT_848935</name>
</gene>
<feature type="domain" description="N-acetyltransferase" evidence="1">
    <location>
        <begin position="46"/>
        <end position="224"/>
    </location>
</feature>
<dbReference type="Gene3D" id="3.40.630.30">
    <property type="match status" value="1"/>
</dbReference>
<comment type="caution">
    <text evidence="2">The sequence shown here is derived from an EMBL/GenBank/DDBJ whole genome shotgun (WGS) entry which is preliminary data.</text>
</comment>
<keyword evidence="3" id="KW-1185">Reference proteome</keyword>